<dbReference type="Proteomes" id="UP000245080">
    <property type="component" value="Unassembled WGS sequence"/>
</dbReference>
<dbReference type="InterPro" id="IPR036390">
    <property type="entry name" value="WH_DNA-bd_sf"/>
</dbReference>
<dbReference type="PANTHER" id="PTHR33204">
    <property type="entry name" value="TRANSCRIPTIONAL REGULATOR, MARR FAMILY"/>
    <property type="match status" value="1"/>
</dbReference>
<keyword evidence="6" id="KW-1185">Reference proteome</keyword>
<keyword evidence="1" id="KW-0805">Transcription regulation</keyword>
<organism evidence="5 6">
    <name type="scientific">Levilactobacillus bambusae</name>
    <dbReference type="NCBI Taxonomy" id="2024736"/>
    <lineage>
        <taxon>Bacteria</taxon>
        <taxon>Bacillati</taxon>
        <taxon>Bacillota</taxon>
        <taxon>Bacilli</taxon>
        <taxon>Lactobacillales</taxon>
        <taxon>Lactobacillaceae</taxon>
        <taxon>Levilactobacillus</taxon>
    </lineage>
</organism>
<evidence type="ECO:0000313" key="6">
    <source>
        <dbReference type="Proteomes" id="UP000245080"/>
    </source>
</evidence>
<dbReference type="GO" id="GO:0003677">
    <property type="term" value="F:DNA binding"/>
    <property type="evidence" value="ECO:0007669"/>
    <property type="project" value="UniProtKB-KW"/>
</dbReference>
<evidence type="ECO:0000313" key="5">
    <source>
        <dbReference type="EMBL" id="PWG00458.1"/>
    </source>
</evidence>
<accession>A0A2V1N137</accession>
<evidence type="ECO:0000256" key="2">
    <source>
        <dbReference type="ARBA" id="ARBA00023125"/>
    </source>
</evidence>
<proteinExistence type="predicted"/>
<comment type="caution">
    <text evidence="5">The sequence shown here is derived from an EMBL/GenBank/DDBJ whole genome shotgun (WGS) entry which is preliminary data.</text>
</comment>
<keyword evidence="3" id="KW-0804">Transcription</keyword>
<name>A0A2V1N137_9LACO</name>
<protein>
    <submittedName>
        <fullName evidence="5">Transcriptional regulator</fullName>
    </submittedName>
</protein>
<evidence type="ECO:0000256" key="1">
    <source>
        <dbReference type="ARBA" id="ARBA00023015"/>
    </source>
</evidence>
<dbReference type="EMBL" id="QCXQ01000002">
    <property type="protein sequence ID" value="PWG00458.1"/>
    <property type="molecule type" value="Genomic_DNA"/>
</dbReference>
<dbReference type="SUPFAM" id="SSF46785">
    <property type="entry name" value="Winged helix' DNA-binding domain"/>
    <property type="match status" value="1"/>
</dbReference>
<dbReference type="InterPro" id="IPR036388">
    <property type="entry name" value="WH-like_DNA-bd_sf"/>
</dbReference>
<keyword evidence="2" id="KW-0238">DNA-binding</keyword>
<reference evidence="5 6" key="1">
    <citation type="journal article" date="2018" name="Int. J. Syst. Evol. Microbiol.">
        <title>Lactobacillus bambusae sp. nov., isolated from a traditional fermented Ma-bamboo shoots of Taiwan.</title>
        <authorList>
            <person name="Wang L.-T."/>
        </authorList>
    </citation>
    <scope>NUCLEOTIDE SEQUENCE [LARGE SCALE GENOMIC DNA]</scope>
    <source>
        <strain evidence="5 6">BS-W1</strain>
    </source>
</reference>
<dbReference type="RefSeq" id="WP_109250406.1">
    <property type="nucleotide sequence ID" value="NZ_QCXQ01000002.1"/>
</dbReference>
<sequence length="111" mass="12802">MDYLNPNVPLDYYHDNCPTLMALKLVNQKWKLPILWQIGLHQELHYNQLKRQLIGITNTMLAKSLRELDGDGLVLRHQFDTTPPTVTYALTDQGKQLLITLEGLREFGEIG</sequence>
<dbReference type="Gene3D" id="1.10.10.10">
    <property type="entry name" value="Winged helix-like DNA-binding domain superfamily/Winged helix DNA-binding domain"/>
    <property type="match status" value="1"/>
</dbReference>
<dbReference type="OrthoDB" id="9791143at2"/>
<dbReference type="AlphaFoldDB" id="A0A2V1N137"/>
<dbReference type="PROSITE" id="PS51118">
    <property type="entry name" value="HTH_HXLR"/>
    <property type="match status" value="1"/>
</dbReference>
<feature type="domain" description="HTH hxlR-type" evidence="4">
    <location>
        <begin position="17"/>
        <end position="111"/>
    </location>
</feature>
<dbReference type="Pfam" id="PF01638">
    <property type="entry name" value="HxlR"/>
    <property type="match status" value="1"/>
</dbReference>
<gene>
    <name evidence="5" type="ORF">DCM90_05910</name>
</gene>
<evidence type="ECO:0000259" key="4">
    <source>
        <dbReference type="PROSITE" id="PS51118"/>
    </source>
</evidence>
<evidence type="ECO:0000256" key="3">
    <source>
        <dbReference type="ARBA" id="ARBA00023163"/>
    </source>
</evidence>
<dbReference type="InterPro" id="IPR002577">
    <property type="entry name" value="HTH_HxlR"/>
</dbReference>